<dbReference type="InterPro" id="IPR050683">
    <property type="entry name" value="Bact_Polysacc_Export_ATP-bd"/>
</dbReference>
<dbReference type="PROSITE" id="PS00211">
    <property type="entry name" value="ABC_TRANSPORTER_1"/>
    <property type="match status" value="1"/>
</dbReference>
<evidence type="ECO:0000256" key="1">
    <source>
        <dbReference type="ARBA" id="ARBA00005417"/>
    </source>
</evidence>
<keyword evidence="3" id="KW-0547">Nucleotide-binding</keyword>
<dbReference type="PANTHER" id="PTHR46743">
    <property type="entry name" value="TEICHOIC ACIDS EXPORT ATP-BINDING PROTEIN TAGH"/>
    <property type="match status" value="1"/>
</dbReference>
<evidence type="ECO:0000256" key="2">
    <source>
        <dbReference type="ARBA" id="ARBA00022448"/>
    </source>
</evidence>
<gene>
    <name evidence="6" type="ORF">IC617_10305</name>
</gene>
<dbReference type="GO" id="GO:0005524">
    <property type="term" value="F:ATP binding"/>
    <property type="evidence" value="ECO:0007669"/>
    <property type="project" value="UniProtKB-KW"/>
</dbReference>
<dbReference type="Gene3D" id="3.40.50.300">
    <property type="entry name" value="P-loop containing nucleotide triphosphate hydrolases"/>
    <property type="match status" value="1"/>
</dbReference>
<name>A0A8J6UER1_9GAMM</name>
<keyword evidence="2" id="KW-0813">Transport</keyword>
<dbReference type="PROSITE" id="PS50893">
    <property type="entry name" value="ABC_TRANSPORTER_2"/>
    <property type="match status" value="1"/>
</dbReference>
<dbReference type="GO" id="GO:0016020">
    <property type="term" value="C:membrane"/>
    <property type="evidence" value="ECO:0007669"/>
    <property type="project" value="InterPro"/>
</dbReference>
<feature type="domain" description="ABC transporter" evidence="5">
    <location>
        <begin position="2"/>
        <end position="218"/>
    </location>
</feature>
<dbReference type="RefSeq" id="WP_191144915.1">
    <property type="nucleotide sequence ID" value="NZ_JACXAF010000012.1"/>
</dbReference>
<comment type="caution">
    <text evidence="6">The sequence shown here is derived from an EMBL/GenBank/DDBJ whole genome shotgun (WGS) entry which is preliminary data.</text>
</comment>
<dbReference type="PANTHER" id="PTHR46743:SF2">
    <property type="entry name" value="TEICHOIC ACIDS EXPORT ATP-BINDING PROTEIN TAGH"/>
    <property type="match status" value="1"/>
</dbReference>
<evidence type="ECO:0000256" key="3">
    <source>
        <dbReference type="ARBA" id="ARBA00022741"/>
    </source>
</evidence>
<dbReference type="InterPro" id="IPR027417">
    <property type="entry name" value="P-loop_NTPase"/>
</dbReference>
<keyword evidence="4 6" id="KW-0067">ATP-binding</keyword>
<evidence type="ECO:0000259" key="5">
    <source>
        <dbReference type="PROSITE" id="PS50893"/>
    </source>
</evidence>
<dbReference type="EMBL" id="JACXAF010000012">
    <property type="protein sequence ID" value="MBD1389819.1"/>
    <property type="molecule type" value="Genomic_DNA"/>
</dbReference>
<dbReference type="GO" id="GO:0016887">
    <property type="term" value="F:ATP hydrolysis activity"/>
    <property type="evidence" value="ECO:0007669"/>
    <property type="project" value="InterPro"/>
</dbReference>
<dbReference type="CDD" id="cd03220">
    <property type="entry name" value="ABC_KpsT_Wzt"/>
    <property type="match status" value="1"/>
</dbReference>
<sequence>MISLQGITKYYPSKLGNQVVFDDLWFDIPDDHNIGLLGANGAGKSTLFRILAGSEYANKGSIKTDLNLSWPVALATGIHPLMTGRENTRFIGRVNGISDLNDFERKVQEFSELGNRYDLPVQTYSSGMRARLAFACCISIEFDVYLIDEALSVGDAKFKKKAREAMIDKSKVANLIMVSHDLEEIRFFCDSAIVIADGRLEFFNDLEHAISVYKGGAK</sequence>
<dbReference type="Pfam" id="PF00005">
    <property type="entry name" value="ABC_tran"/>
    <property type="match status" value="1"/>
</dbReference>
<comment type="similarity">
    <text evidence="1">Belongs to the ABC transporter superfamily.</text>
</comment>
<dbReference type="Proteomes" id="UP000638014">
    <property type="component" value="Unassembled WGS sequence"/>
</dbReference>
<evidence type="ECO:0000313" key="7">
    <source>
        <dbReference type="Proteomes" id="UP000638014"/>
    </source>
</evidence>
<reference evidence="6" key="1">
    <citation type="submission" date="2020-09" db="EMBL/GenBank/DDBJ databases">
        <title>A novel bacterium of genus Neiella, isolated from South China Sea.</title>
        <authorList>
            <person name="Huang H."/>
            <person name="Mo K."/>
            <person name="Hu Y."/>
        </authorList>
    </citation>
    <scope>NUCLEOTIDE SEQUENCE</scope>
    <source>
        <strain evidence="6">HB171785</strain>
    </source>
</reference>
<proteinExistence type="inferred from homology"/>
<dbReference type="AlphaFoldDB" id="A0A8J6UER1"/>
<evidence type="ECO:0000313" key="6">
    <source>
        <dbReference type="EMBL" id="MBD1389819.1"/>
    </source>
</evidence>
<organism evidence="6 7">
    <name type="scientific">Neiella litorisoli</name>
    <dbReference type="NCBI Taxonomy" id="2771431"/>
    <lineage>
        <taxon>Bacteria</taxon>
        <taxon>Pseudomonadati</taxon>
        <taxon>Pseudomonadota</taxon>
        <taxon>Gammaproteobacteria</taxon>
        <taxon>Alteromonadales</taxon>
        <taxon>Echinimonadaceae</taxon>
        <taxon>Neiella</taxon>
    </lineage>
</organism>
<evidence type="ECO:0000256" key="4">
    <source>
        <dbReference type="ARBA" id="ARBA00022840"/>
    </source>
</evidence>
<keyword evidence="7" id="KW-1185">Reference proteome</keyword>
<dbReference type="InterPro" id="IPR003593">
    <property type="entry name" value="AAA+_ATPase"/>
</dbReference>
<dbReference type="InterPro" id="IPR015860">
    <property type="entry name" value="ABC_transpr_TagH-like"/>
</dbReference>
<dbReference type="SMART" id="SM00382">
    <property type="entry name" value="AAA"/>
    <property type="match status" value="1"/>
</dbReference>
<dbReference type="SUPFAM" id="SSF52540">
    <property type="entry name" value="P-loop containing nucleoside triphosphate hydrolases"/>
    <property type="match status" value="1"/>
</dbReference>
<dbReference type="GO" id="GO:0140359">
    <property type="term" value="F:ABC-type transporter activity"/>
    <property type="evidence" value="ECO:0007669"/>
    <property type="project" value="InterPro"/>
</dbReference>
<accession>A0A8J6UER1</accession>
<dbReference type="InterPro" id="IPR003439">
    <property type="entry name" value="ABC_transporter-like_ATP-bd"/>
</dbReference>
<protein>
    <submittedName>
        <fullName evidence="6">ABC transporter ATP-binding protein</fullName>
    </submittedName>
</protein>
<dbReference type="InterPro" id="IPR017871">
    <property type="entry name" value="ABC_transporter-like_CS"/>
</dbReference>